<dbReference type="AlphaFoldDB" id="A0A9W4JPS3"/>
<evidence type="ECO:0000313" key="2">
    <source>
        <dbReference type="Proteomes" id="UP001152649"/>
    </source>
</evidence>
<organism evidence="1 2">
    <name type="scientific">Penicillium salamii</name>
    <dbReference type="NCBI Taxonomy" id="1612424"/>
    <lineage>
        <taxon>Eukaryota</taxon>
        <taxon>Fungi</taxon>
        <taxon>Dikarya</taxon>
        <taxon>Ascomycota</taxon>
        <taxon>Pezizomycotina</taxon>
        <taxon>Eurotiomycetes</taxon>
        <taxon>Eurotiomycetidae</taxon>
        <taxon>Eurotiales</taxon>
        <taxon>Aspergillaceae</taxon>
        <taxon>Penicillium</taxon>
    </lineage>
</organism>
<accession>A0A9W4JPS3</accession>
<name>A0A9W4JPS3_9EURO</name>
<comment type="caution">
    <text evidence="1">The sequence shown here is derived from an EMBL/GenBank/DDBJ whole genome shotgun (WGS) entry which is preliminary data.</text>
</comment>
<dbReference type="EMBL" id="CAJVPG010000429">
    <property type="protein sequence ID" value="CAG8412116.1"/>
    <property type="molecule type" value="Genomic_DNA"/>
</dbReference>
<dbReference type="OrthoDB" id="5401170at2759"/>
<evidence type="ECO:0000313" key="1">
    <source>
        <dbReference type="EMBL" id="CAG8412116.1"/>
    </source>
</evidence>
<protein>
    <submittedName>
        <fullName evidence="1">Uncharacterized protein</fullName>
    </submittedName>
</protein>
<keyword evidence="2" id="KW-1185">Reference proteome</keyword>
<reference evidence="1" key="1">
    <citation type="submission" date="2021-07" db="EMBL/GenBank/DDBJ databases">
        <authorList>
            <person name="Branca A.L. A."/>
        </authorList>
    </citation>
    <scope>NUCLEOTIDE SEQUENCE</scope>
</reference>
<proteinExistence type="predicted"/>
<sequence length="257" mass="29397">MTDISQIFAGAQITLPSSAALGLDASTWLIDEEVYDNRIDGVNEHMSSPSPGTMPSGWKAKYLCHDLHNPHTEAFMRVFSQCPDEGTERFPPHIRAQQADPSFEHYEAKARKAFQQGRCRSVPPLLGWGQSVQGEYRPVPGGYITHLVWEKVSGEVLSPEFFWSLSQSRRDLIRDKFRIAYQEILSFGWVPGGQHIGKIIWNEESTDLWISGFHISLRTEKQWSNDVLAHFELIKPPPRGPCDPLLRPRGSWDKWKW</sequence>
<gene>
    <name evidence="1" type="ORF">PSALAMII_LOCUS8932</name>
</gene>
<dbReference type="Proteomes" id="UP001152649">
    <property type="component" value="Unassembled WGS sequence"/>
</dbReference>